<proteinExistence type="predicted"/>
<evidence type="ECO:0000313" key="2">
    <source>
        <dbReference type="Proteomes" id="UP001141950"/>
    </source>
</evidence>
<dbReference type="RefSeq" id="WP_257442429.1">
    <property type="nucleotide sequence ID" value="NZ_JANIPJ010000002.1"/>
</dbReference>
<dbReference type="Gene3D" id="3.40.1660.10">
    <property type="entry name" value="EreA-like (biosynthetic domain)"/>
    <property type="match status" value="1"/>
</dbReference>
<comment type="caution">
    <text evidence="1">The sequence shown here is derived from an EMBL/GenBank/DDBJ whole genome shotgun (WGS) entry which is preliminary data.</text>
</comment>
<gene>
    <name evidence="1" type="ORF">NQZ67_02410</name>
</gene>
<dbReference type="GO" id="GO:0046677">
    <property type="term" value="P:response to antibiotic"/>
    <property type="evidence" value="ECO:0007669"/>
    <property type="project" value="InterPro"/>
</dbReference>
<dbReference type="PIRSF" id="PIRSF036794">
    <property type="entry name" value="UCP_erythr_ester"/>
    <property type="match status" value="1"/>
</dbReference>
<dbReference type="SUPFAM" id="SSF159501">
    <property type="entry name" value="EreA/ChaN-like"/>
    <property type="match status" value="1"/>
</dbReference>
<reference evidence="1" key="1">
    <citation type="submission" date="2022-08" db="EMBL/GenBank/DDBJ databases">
        <title>The genomic sequence of strain Paenibacillus sp. SCIV0701.</title>
        <authorList>
            <person name="Zhao H."/>
        </authorList>
    </citation>
    <scope>NUCLEOTIDE SEQUENCE</scope>
    <source>
        <strain evidence="1">SCIV0701</strain>
    </source>
</reference>
<dbReference type="InterPro" id="IPR007815">
    <property type="entry name" value="Emycin_Estase"/>
</dbReference>
<dbReference type="CDD" id="cd14728">
    <property type="entry name" value="Ere-like"/>
    <property type="match status" value="1"/>
</dbReference>
<organism evidence="1 2">
    <name type="scientific">Paenibacillus soyae</name>
    <dbReference type="NCBI Taxonomy" id="2969249"/>
    <lineage>
        <taxon>Bacteria</taxon>
        <taxon>Bacillati</taxon>
        <taxon>Bacillota</taxon>
        <taxon>Bacilli</taxon>
        <taxon>Bacillales</taxon>
        <taxon>Paenibacillaceae</taxon>
        <taxon>Paenibacillus</taxon>
    </lineage>
</organism>
<sequence>MESLVLETIENQTMPYPSDESRRALLGKMSQAKYVLLGEASHGTAEYYKDRAEWSKRLISEHGFRFIAVEGDWSACYALNRYVKGREDAGEDVREALSEFARWPSWMWANEDILELAEWLRAYNKDKPEAEKAGFYGIDVYSLWESLDEILRYLETQPGTDLDAARRAFECFEAHERDGQRYGISATFYGEGCQDEVVALLRKLQDKWRQTGADDREDALSAEMNALAVQGAEAYYRTMIRHDAESWNVRDRHMVKALDKLMDYHGEGTRVVVWEHNTHIGDARWTDMAADGMVNVGQLLREKYGSEVFAVGYGTYEGTVVAGRAWGSPAQVMKVPSAIRGSWEELLHRSGARDKLLIFDEQTAVLDEMWLGHRAIGVVYHPERERGNYVPTVVSKRYDAFIYFDETRALVPLSLEAAVSY</sequence>
<dbReference type="Pfam" id="PF05139">
    <property type="entry name" value="Erythro_esteras"/>
    <property type="match status" value="1"/>
</dbReference>
<dbReference type="InterPro" id="IPR052036">
    <property type="entry name" value="Hydrolase/PRTase-associated"/>
</dbReference>
<dbReference type="Gene3D" id="3.30.1870.10">
    <property type="entry name" value="EreA-like, domain 2"/>
    <property type="match status" value="1"/>
</dbReference>
<dbReference type="EMBL" id="JANIPJ010000002">
    <property type="protein sequence ID" value="MCR2802725.1"/>
    <property type="molecule type" value="Genomic_DNA"/>
</dbReference>
<dbReference type="PANTHER" id="PTHR31299:SF0">
    <property type="entry name" value="ESTERASE, PUTATIVE (AFU_ORTHOLOGUE AFUA_1G05850)-RELATED"/>
    <property type="match status" value="1"/>
</dbReference>
<protein>
    <submittedName>
        <fullName evidence="1">Erythromycin esterase family protein</fullName>
    </submittedName>
</protein>
<dbReference type="PANTHER" id="PTHR31299">
    <property type="entry name" value="ESTERASE, PUTATIVE (AFU_ORTHOLOGUE AFUA_1G05850)-RELATED"/>
    <property type="match status" value="1"/>
</dbReference>
<dbReference type="InterPro" id="IPR014622">
    <property type="entry name" value="UCP036794_erythomycin"/>
</dbReference>
<evidence type="ECO:0000313" key="1">
    <source>
        <dbReference type="EMBL" id="MCR2802725.1"/>
    </source>
</evidence>
<keyword evidence="2" id="KW-1185">Reference proteome</keyword>
<accession>A0A9X2MLV3</accession>
<dbReference type="Proteomes" id="UP001141950">
    <property type="component" value="Unassembled WGS sequence"/>
</dbReference>
<name>A0A9X2MLV3_9BACL</name>
<dbReference type="AlphaFoldDB" id="A0A9X2MLV3"/>